<accession>A0ABU9X285</accession>
<keyword evidence="2" id="KW-1185">Reference proteome</keyword>
<protein>
    <submittedName>
        <fullName evidence="1">RHS repeat-associated core domain-containing protein</fullName>
    </submittedName>
</protein>
<dbReference type="Proteomes" id="UP001422074">
    <property type="component" value="Unassembled WGS sequence"/>
</dbReference>
<sequence length="263" mass="26640">TGLTHLRARQYDPGAGMFLSTDPAASTSLSGAYTYASANPLRYLDITGLFSWDELLGGIQQVSGIVSDVAGVLALAAAVTGIGAPVAAALGGISVAAGAVHAGTKAIQAYNTCNTGKGSCGDAVAEALISTAAIIPGGRLIKGAASGAKVIGATSKGSDDLIQIWRAVGPDEAADVAKSGVYRPGPGLEGKYFFPTKDQAENLARMYTSNNIGGPYTLTSGLVPRSTLQQADAVNAVGEGPGWYLRNSQLPDICNVSCHGLIR</sequence>
<gene>
    <name evidence="1" type="ORF">ABCQ75_11490</name>
</gene>
<name>A0ABU9X285_9MICC</name>
<dbReference type="Gene3D" id="2.180.10.10">
    <property type="entry name" value="RHS repeat-associated core"/>
    <property type="match status" value="1"/>
</dbReference>
<evidence type="ECO:0000313" key="2">
    <source>
        <dbReference type="Proteomes" id="UP001422074"/>
    </source>
</evidence>
<comment type="caution">
    <text evidence="1">The sequence shown here is derived from an EMBL/GenBank/DDBJ whole genome shotgun (WGS) entry which is preliminary data.</text>
</comment>
<dbReference type="RefSeq" id="WP_345885506.1">
    <property type="nucleotide sequence ID" value="NZ_JBDFRB010000009.1"/>
</dbReference>
<dbReference type="EMBL" id="JBDFRB010000009">
    <property type="protein sequence ID" value="MEN2745157.1"/>
    <property type="molecule type" value="Genomic_DNA"/>
</dbReference>
<evidence type="ECO:0000313" key="1">
    <source>
        <dbReference type="EMBL" id="MEN2745157.1"/>
    </source>
</evidence>
<dbReference type="InterPro" id="IPR022385">
    <property type="entry name" value="Rhs_assc_core"/>
</dbReference>
<proteinExistence type="predicted"/>
<organism evidence="1 2">
    <name type="scientific">Sinomonas halotolerans</name>
    <dbReference type="NCBI Taxonomy" id="1644133"/>
    <lineage>
        <taxon>Bacteria</taxon>
        <taxon>Bacillati</taxon>
        <taxon>Actinomycetota</taxon>
        <taxon>Actinomycetes</taxon>
        <taxon>Micrococcales</taxon>
        <taxon>Micrococcaceae</taxon>
        <taxon>Sinomonas</taxon>
    </lineage>
</organism>
<reference evidence="1 2" key="1">
    <citation type="submission" date="2024-05" db="EMBL/GenBank/DDBJ databases">
        <title>Sinomonas sp. nov., isolated from a waste landfill.</title>
        <authorList>
            <person name="Zhao Y."/>
        </authorList>
    </citation>
    <scope>NUCLEOTIDE SEQUENCE [LARGE SCALE GENOMIC DNA]</scope>
    <source>
        <strain evidence="1 2">CCTCC AB2014300</strain>
    </source>
</reference>
<feature type="non-terminal residue" evidence="1">
    <location>
        <position position="1"/>
    </location>
</feature>
<dbReference type="NCBIfam" id="TIGR03696">
    <property type="entry name" value="Rhs_assc_core"/>
    <property type="match status" value="1"/>
</dbReference>